<sequence>MIARMKTTVNLPDELFNEAQELARQQGTTLKELIETGLRSVVKQRRAKPRFALDDASVGGRGLQPAFRGARWEQVRDTIYEQP</sequence>
<evidence type="ECO:0000313" key="1">
    <source>
        <dbReference type="EMBL" id="TDE08626.1"/>
    </source>
</evidence>
<protein>
    <submittedName>
        <fullName evidence="1">DUF2191 domain-containing protein</fullName>
    </submittedName>
</protein>
<keyword evidence="2" id="KW-1185">Reference proteome</keyword>
<dbReference type="EMBL" id="SMKZ01000023">
    <property type="protein sequence ID" value="TDE08626.1"/>
    <property type="molecule type" value="Genomic_DNA"/>
</dbReference>
<dbReference type="Proteomes" id="UP000294739">
    <property type="component" value="Unassembled WGS sequence"/>
</dbReference>
<dbReference type="AlphaFoldDB" id="A0A4R5D5K7"/>
<name>A0A4R5D5K7_9ACTN</name>
<proteinExistence type="predicted"/>
<dbReference type="OrthoDB" id="7376298at2"/>
<organism evidence="1 2">
    <name type="scientific">Jiangella asiatica</name>
    <dbReference type="NCBI Taxonomy" id="2530372"/>
    <lineage>
        <taxon>Bacteria</taxon>
        <taxon>Bacillati</taxon>
        <taxon>Actinomycetota</taxon>
        <taxon>Actinomycetes</taxon>
        <taxon>Jiangellales</taxon>
        <taxon>Jiangellaceae</taxon>
        <taxon>Jiangella</taxon>
    </lineage>
</organism>
<dbReference type="Pfam" id="PF09957">
    <property type="entry name" value="VapB_antitoxin"/>
    <property type="match status" value="1"/>
</dbReference>
<dbReference type="InterPro" id="IPR019239">
    <property type="entry name" value="VapB_antitoxin"/>
</dbReference>
<dbReference type="SUPFAM" id="SSF47598">
    <property type="entry name" value="Ribbon-helix-helix"/>
    <property type="match status" value="1"/>
</dbReference>
<gene>
    <name evidence="1" type="ORF">E1269_17035</name>
</gene>
<comment type="caution">
    <text evidence="1">The sequence shown here is derived from an EMBL/GenBank/DDBJ whole genome shotgun (WGS) entry which is preliminary data.</text>
</comment>
<reference evidence="1 2" key="1">
    <citation type="submission" date="2019-03" db="EMBL/GenBank/DDBJ databases">
        <title>Draft genome sequences of novel Actinobacteria.</title>
        <authorList>
            <person name="Sahin N."/>
            <person name="Ay H."/>
            <person name="Saygin H."/>
        </authorList>
    </citation>
    <scope>NUCLEOTIDE SEQUENCE [LARGE SCALE GENOMIC DNA]</scope>
    <source>
        <strain evidence="1 2">5K138</strain>
    </source>
</reference>
<dbReference type="InterPro" id="IPR010985">
    <property type="entry name" value="Ribbon_hlx_hlx"/>
</dbReference>
<dbReference type="InParanoid" id="A0A4R5D5K7"/>
<dbReference type="GO" id="GO:0006355">
    <property type="term" value="P:regulation of DNA-templated transcription"/>
    <property type="evidence" value="ECO:0007669"/>
    <property type="project" value="InterPro"/>
</dbReference>
<evidence type="ECO:0000313" key="2">
    <source>
        <dbReference type="Proteomes" id="UP000294739"/>
    </source>
</evidence>
<accession>A0A4R5D5K7</accession>